<accession>A0ABR1ECZ1</accession>
<reference evidence="2 3" key="1">
    <citation type="submission" date="2023-08" db="EMBL/GenBank/DDBJ databases">
        <title>A Necator americanus chromosomal reference genome.</title>
        <authorList>
            <person name="Ilik V."/>
            <person name="Petrzelkova K.J."/>
            <person name="Pardy F."/>
            <person name="Fuh T."/>
            <person name="Niatou-Singa F.S."/>
            <person name="Gouil Q."/>
            <person name="Baker L."/>
            <person name="Ritchie M.E."/>
            <person name="Jex A.R."/>
            <person name="Gazzola D."/>
            <person name="Li H."/>
            <person name="Toshio Fujiwara R."/>
            <person name="Zhan B."/>
            <person name="Aroian R.V."/>
            <person name="Pafco B."/>
            <person name="Schwarz E.M."/>
        </authorList>
    </citation>
    <scope>NUCLEOTIDE SEQUENCE [LARGE SCALE GENOMIC DNA]</scope>
    <source>
        <strain evidence="2 3">Aroian</strain>
        <tissue evidence="2">Whole animal</tissue>
    </source>
</reference>
<evidence type="ECO:0000256" key="1">
    <source>
        <dbReference type="SAM" id="MobiDB-lite"/>
    </source>
</evidence>
<organism evidence="2 3">
    <name type="scientific">Necator americanus</name>
    <name type="common">Human hookworm</name>
    <dbReference type="NCBI Taxonomy" id="51031"/>
    <lineage>
        <taxon>Eukaryota</taxon>
        <taxon>Metazoa</taxon>
        <taxon>Ecdysozoa</taxon>
        <taxon>Nematoda</taxon>
        <taxon>Chromadorea</taxon>
        <taxon>Rhabditida</taxon>
        <taxon>Rhabditina</taxon>
        <taxon>Rhabditomorpha</taxon>
        <taxon>Strongyloidea</taxon>
        <taxon>Ancylostomatidae</taxon>
        <taxon>Bunostominae</taxon>
        <taxon>Necator</taxon>
    </lineage>
</organism>
<dbReference type="Proteomes" id="UP001303046">
    <property type="component" value="Unassembled WGS sequence"/>
</dbReference>
<keyword evidence="3" id="KW-1185">Reference proteome</keyword>
<comment type="caution">
    <text evidence="2">The sequence shown here is derived from an EMBL/GenBank/DDBJ whole genome shotgun (WGS) entry which is preliminary data.</text>
</comment>
<gene>
    <name evidence="2" type="primary">Necator_chrX.g21957</name>
    <name evidence="2" type="ORF">RB195_021796</name>
</gene>
<protein>
    <submittedName>
        <fullName evidence="2">Uncharacterized protein</fullName>
    </submittedName>
</protein>
<feature type="region of interest" description="Disordered" evidence="1">
    <location>
        <begin position="31"/>
        <end position="54"/>
    </location>
</feature>
<name>A0ABR1ECZ1_NECAM</name>
<evidence type="ECO:0000313" key="2">
    <source>
        <dbReference type="EMBL" id="KAK6760463.1"/>
    </source>
</evidence>
<proteinExistence type="predicted"/>
<dbReference type="EMBL" id="JAVFWL010000006">
    <property type="protein sequence ID" value="KAK6760463.1"/>
    <property type="molecule type" value="Genomic_DNA"/>
</dbReference>
<evidence type="ECO:0000313" key="3">
    <source>
        <dbReference type="Proteomes" id="UP001303046"/>
    </source>
</evidence>
<sequence length="251" mass="28818">MVIAGIDANAKIGLGQESDVLQKWHYPADDGGDLSSTCVSRRDSQPHRRSRGAPFPSAYVAKQRYAKATSAFNSSTKCLWSTPISKEVKLLVYLSAIRPIMMYGSETWAAPSAVMERLDCTERKMLERLLGYFWPRECHNEKVYVETDVVCRRMTRGRYQHILRRPADRLVQRVLRSLSGLSWNRPPGRKRKLRAEVVKDEQRILGQDRQFNDSDEWIDYVQALAEDRGGWAELCLRTALLGEDSGNRVRR</sequence>